<evidence type="ECO:0000313" key="2">
    <source>
        <dbReference type="Proteomes" id="UP001163064"/>
    </source>
</evidence>
<dbReference type="RefSeq" id="WP_266595211.1">
    <property type="nucleotide sequence ID" value="NZ_JAPHNL010000001.1"/>
</dbReference>
<dbReference type="InterPro" id="IPR036514">
    <property type="entry name" value="SGNH_hydro_sf"/>
</dbReference>
<gene>
    <name evidence="1" type="ORF">OFY01_00705</name>
</gene>
<dbReference type="EMBL" id="JAPHNL010000001">
    <property type="protein sequence ID" value="MCX3058314.1"/>
    <property type="molecule type" value="Genomic_DNA"/>
</dbReference>
<reference evidence="1" key="1">
    <citation type="submission" date="2022-10" db="EMBL/GenBank/DDBJ databases">
        <title>Streptomyces beihaiensis sp. nov., a chitin degrading actinobacterium, isolated from shrimp pond soil.</title>
        <authorList>
            <person name="Xie J."/>
            <person name="Shen N."/>
        </authorList>
    </citation>
    <scope>NUCLEOTIDE SEQUENCE</scope>
    <source>
        <strain evidence="1">GXMU-J5</strain>
    </source>
</reference>
<keyword evidence="2" id="KW-1185">Reference proteome</keyword>
<accession>A0ABT3TMN9</accession>
<dbReference type="Proteomes" id="UP001163064">
    <property type="component" value="Unassembled WGS sequence"/>
</dbReference>
<comment type="caution">
    <text evidence="1">The sequence shown here is derived from an EMBL/GenBank/DDBJ whole genome shotgun (WGS) entry which is preliminary data.</text>
</comment>
<name>A0ABT3TMN9_9ACTN</name>
<organism evidence="1 2">
    <name type="scientific">Streptomyces beihaiensis</name>
    <dbReference type="NCBI Taxonomy" id="2984495"/>
    <lineage>
        <taxon>Bacteria</taxon>
        <taxon>Bacillati</taxon>
        <taxon>Actinomycetota</taxon>
        <taxon>Actinomycetes</taxon>
        <taxon>Kitasatosporales</taxon>
        <taxon>Streptomycetaceae</taxon>
        <taxon>Streptomyces</taxon>
    </lineage>
</organism>
<dbReference type="SUPFAM" id="SSF52266">
    <property type="entry name" value="SGNH hydrolase"/>
    <property type="match status" value="1"/>
</dbReference>
<evidence type="ECO:0000313" key="1">
    <source>
        <dbReference type="EMBL" id="MCX3058314.1"/>
    </source>
</evidence>
<proteinExistence type="predicted"/>
<dbReference type="Gene3D" id="3.40.50.1110">
    <property type="entry name" value="SGNH hydrolase"/>
    <property type="match status" value="1"/>
</dbReference>
<sequence length="202" mass="21285">MVRLSPGRLLTAALYVVALVPLALAATWLSVRITPLQTVSAAGQTLRVGAALPRFSLSGPGGLDLFGQKIPTEPRFDGPLRPRLDLAHISPGPHVDRLLESGDHGKPELAGRRLADGWVRYALWETAVAAGVMSVRSRLASLNSVLRDGARTAGAVFVRPRFAGHELCSSQPHVQGPADKAPLHPTAAGELAIALADQQALP</sequence>
<protein>
    <submittedName>
        <fullName evidence="1">Uncharacterized protein</fullName>
    </submittedName>
</protein>